<comment type="similarity">
    <text evidence="2 4">Belongs to the FliE family.</text>
</comment>
<dbReference type="InterPro" id="IPR001624">
    <property type="entry name" value="FliE"/>
</dbReference>
<keyword evidence="6" id="KW-0966">Cell projection</keyword>
<gene>
    <name evidence="4 6" type="primary">fliE</name>
    <name evidence="6" type="ORF">ACFOWX_01410</name>
</gene>
<evidence type="ECO:0000256" key="1">
    <source>
        <dbReference type="ARBA" id="ARBA00004117"/>
    </source>
</evidence>
<dbReference type="PANTHER" id="PTHR34653:SF1">
    <property type="entry name" value="FLAGELLAR HOOK-BASAL BODY COMPLEX PROTEIN FLIE"/>
    <property type="match status" value="1"/>
</dbReference>
<dbReference type="NCBIfam" id="TIGR00205">
    <property type="entry name" value="fliE"/>
    <property type="match status" value="1"/>
</dbReference>
<keyword evidence="6" id="KW-0969">Cilium</keyword>
<name>A0ABV8RDW3_9SPHN</name>
<keyword evidence="7" id="KW-1185">Reference proteome</keyword>
<organism evidence="6 7">
    <name type="scientific">Sphingorhabdus arenilitoris</name>
    <dbReference type="NCBI Taxonomy" id="1490041"/>
    <lineage>
        <taxon>Bacteria</taxon>
        <taxon>Pseudomonadati</taxon>
        <taxon>Pseudomonadota</taxon>
        <taxon>Alphaproteobacteria</taxon>
        <taxon>Sphingomonadales</taxon>
        <taxon>Sphingomonadaceae</taxon>
        <taxon>Sphingorhabdus</taxon>
    </lineage>
</organism>
<reference evidence="7" key="1">
    <citation type="journal article" date="2019" name="Int. J. Syst. Evol. Microbiol.">
        <title>The Global Catalogue of Microorganisms (GCM) 10K type strain sequencing project: providing services to taxonomists for standard genome sequencing and annotation.</title>
        <authorList>
            <consortium name="The Broad Institute Genomics Platform"/>
            <consortium name="The Broad Institute Genome Sequencing Center for Infectious Disease"/>
            <person name="Wu L."/>
            <person name="Ma J."/>
        </authorList>
    </citation>
    <scope>NUCLEOTIDE SEQUENCE [LARGE SCALE GENOMIC DNA]</scope>
    <source>
        <strain evidence="7">CECT 8531</strain>
    </source>
</reference>
<sequence>MTFEIDPVAAQAVAQLQPAAKPVEIKPDMAFSDLLISGVEKTSQKVAAADNMLLQFAAGDDIPIHQVTFALEQARLSFEMMIQLRNKLVESTQQLMNMQV</sequence>
<evidence type="ECO:0000313" key="6">
    <source>
        <dbReference type="EMBL" id="MFC4291065.1"/>
    </source>
</evidence>
<evidence type="ECO:0000256" key="2">
    <source>
        <dbReference type="ARBA" id="ARBA00009272"/>
    </source>
</evidence>
<evidence type="ECO:0000256" key="4">
    <source>
        <dbReference type="HAMAP-Rule" id="MF_00724"/>
    </source>
</evidence>
<comment type="subcellular location">
    <subcellularLocation>
        <location evidence="1 4">Bacterial flagellum basal body</location>
    </subcellularLocation>
</comment>
<dbReference type="PRINTS" id="PR01006">
    <property type="entry name" value="FLGHOOKFLIE"/>
</dbReference>
<evidence type="ECO:0000256" key="5">
    <source>
        <dbReference type="NCBIfam" id="TIGR00205"/>
    </source>
</evidence>
<dbReference type="Pfam" id="PF02049">
    <property type="entry name" value="FliE"/>
    <property type="match status" value="1"/>
</dbReference>
<dbReference type="RefSeq" id="WP_381420666.1">
    <property type="nucleotide sequence ID" value="NZ_JBHSDH010000007.1"/>
</dbReference>
<keyword evidence="3 4" id="KW-0975">Bacterial flagellum</keyword>
<keyword evidence="6" id="KW-0282">Flagellum</keyword>
<protein>
    <recommendedName>
        <fullName evidence="4 5">Flagellar hook-basal body complex protein FliE</fullName>
    </recommendedName>
</protein>
<comment type="caution">
    <text evidence="6">The sequence shown here is derived from an EMBL/GenBank/DDBJ whole genome shotgun (WGS) entry which is preliminary data.</text>
</comment>
<dbReference type="HAMAP" id="MF_00724">
    <property type="entry name" value="FliE"/>
    <property type="match status" value="1"/>
</dbReference>
<proteinExistence type="inferred from homology"/>
<accession>A0ABV8RDW3</accession>
<dbReference type="EMBL" id="JBHSDH010000007">
    <property type="protein sequence ID" value="MFC4291065.1"/>
    <property type="molecule type" value="Genomic_DNA"/>
</dbReference>
<dbReference type="PANTHER" id="PTHR34653">
    <property type="match status" value="1"/>
</dbReference>
<evidence type="ECO:0000313" key="7">
    <source>
        <dbReference type="Proteomes" id="UP001595887"/>
    </source>
</evidence>
<dbReference type="Proteomes" id="UP001595887">
    <property type="component" value="Unassembled WGS sequence"/>
</dbReference>
<evidence type="ECO:0000256" key="3">
    <source>
        <dbReference type="ARBA" id="ARBA00023143"/>
    </source>
</evidence>